<dbReference type="GO" id="GO:0006412">
    <property type="term" value="P:translation"/>
    <property type="evidence" value="ECO:0007669"/>
    <property type="project" value="UniProtKB-UniRule"/>
</dbReference>
<dbReference type="Gene3D" id="3.30.1390.10">
    <property type="match status" value="1"/>
</dbReference>
<evidence type="ECO:0000256" key="4">
    <source>
        <dbReference type="HAMAP-Rule" id="MF_00368"/>
    </source>
</evidence>
<dbReference type="FunFam" id="3.30.1390.10:FF:000001">
    <property type="entry name" value="50S ribosomal protein L7/L12"/>
    <property type="match status" value="1"/>
</dbReference>
<comment type="similarity">
    <text evidence="1 4">Belongs to the bacterial ribosomal protein bL12 family.</text>
</comment>
<dbReference type="GO" id="GO:0003729">
    <property type="term" value="F:mRNA binding"/>
    <property type="evidence" value="ECO:0007669"/>
    <property type="project" value="TreeGrafter"/>
</dbReference>
<gene>
    <name evidence="4 7" type="primary">rpl12</name>
</gene>
<dbReference type="InterPro" id="IPR013823">
    <property type="entry name" value="Ribosomal_bL12_C"/>
</dbReference>
<sequence length="138" mass="15001">MLMKATEIIIENLKTLTLLEASDLVKQIEETFNIDASINFNSSSEGVIGKGAGDDKNSTNLTEEVDEQSEFSVVLEEVPADKKIPILKVVRSLTGLGLREAKMLVDSAPKSIKEKLAKDIAEDMINQLKNVGAKVSLV</sequence>
<feature type="domain" description="Large ribosomal subunit protein bL12 oligomerization" evidence="6">
    <location>
        <begin position="7"/>
        <end position="36"/>
    </location>
</feature>
<evidence type="ECO:0000259" key="5">
    <source>
        <dbReference type="Pfam" id="PF00542"/>
    </source>
</evidence>
<keyword evidence="2 4" id="KW-0689">Ribosomal protein</keyword>
<evidence type="ECO:0000256" key="3">
    <source>
        <dbReference type="ARBA" id="ARBA00023274"/>
    </source>
</evidence>
<dbReference type="PANTHER" id="PTHR45987:SF4">
    <property type="entry name" value="LARGE RIBOSOMAL SUBUNIT PROTEIN BL12M"/>
    <property type="match status" value="1"/>
</dbReference>
<proteinExistence type="inferred from homology"/>
<evidence type="ECO:0000313" key="7">
    <source>
        <dbReference type="EMBL" id="AWT40295.1"/>
    </source>
</evidence>
<name>A0A2U9NTD4_9STRA</name>
<dbReference type="PANTHER" id="PTHR45987">
    <property type="entry name" value="39S RIBOSOMAL PROTEIN L12"/>
    <property type="match status" value="1"/>
</dbReference>
<dbReference type="CDD" id="cd00387">
    <property type="entry name" value="Ribosomal_L7_L12"/>
    <property type="match status" value="1"/>
</dbReference>
<comment type="subcellular location">
    <subcellularLocation>
        <location evidence="4">Plastid</location>
        <location evidence="4">Chloroplast</location>
    </subcellularLocation>
</comment>
<evidence type="ECO:0000256" key="2">
    <source>
        <dbReference type="ARBA" id="ARBA00022980"/>
    </source>
</evidence>
<accession>A0A2U9NTD4</accession>
<keyword evidence="7" id="KW-0150">Chloroplast</keyword>
<dbReference type="InterPro" id="IPR014719">
    <property type="entry name" value="Ribosomal_bL12_C/ClpS-like"/>
</dbReference>
<dbReference type="EMBL" id="MG755807">
    <property type="protein sequence ID" value="AWT40295.1"/>
    <property type="molecule type" value="Genomic_DNA"/>
</dbReference>
<comment type="function">
    <text evidence="4">Forms part of the ribosomal stalk which helps the ribosome interact with GTP-bound translation factors. Is thus essential for accurate translation.</text>
</comment>
<dbReference type="GeneID" id="36960215"/>
<dbReference type="HAMAP" id="MF_00368">
    <property type="entry name" value="Ribosomal_bL12"/>
    <property type="match status" value="1"/>
</dbReference>
<comment type="subunit">
    <text evidence="4">Homodimer. Part of the ribosomal stalk of the 50S ribosomal subunit. Forms a multimeric L10(L12)X complex, where L10 forms an elongated spine to which 2 to 4 L12 dimers bind in a sequential fashion. Binds GTP-bound translation factors.</text>
</comment>
<keyword evidence="3 4" id="KW-0687">Ribonucleoprotein</keyword>
<dbReference type="InterPro" id="IPR036235">
    <property type="entry name" value="Ribosomal_bL12_oligo_N_sf"/>
</dbReference>
<feature type="domain" description="Large ribosomal subunit protein bL12 C-terminal" evidence="5">
    <location>
        <begin position="71"/>
        <end position="137"/>
    </location>
</feature>
<dbReference type="Gene3D" id="1.20.5.710">
    <property type="entry name" value="Single helix bin"/>
    <property type="match status" value="1"/>
</dbReference>
<dbReference type="InterPro" id="IPR000206">
    <property type="entry name" value="Ribosomal_bL12"/>
</dbReference>
<dbReference type="InterPro" id="IPR008932">
    <property type="entry name" value="Ribosomal_bL12_oligo"/>
</dbReference>
<keyword evidence="7" id="KW-0934">Plastid</keyword>
<reference evidence="7" key="1">
    <citation type="journal article" date="2018" name="Adv. Bot. Res.">
        <title>Evolution of the Plastid Genomes in Diatoms.</title>
        <authorList>
            <person name="Yu M."/>
            <person name="Ashworth M.P."/>
            <person name="Hajrah N.H."/>
            <person name="Khiyami M.A."/>
            <person name="Sabir M.J."/>
            <person name="Alhebshi A.M."/>
            <person name="Al-Malki A.L."/>
            <person name="Sabir J.S.M."/>
            <person name="Theriot E.C."/>
            <person name="Jansen R.K."/>
        </authorList>
    </citation>
    <scope>NUCLEOTIDE SEQUENCE</scope>
</reference>
<dbReference type="RefSeq" id="YP_009497582.1">
    <property type="nucleotide sequence ID" value="NC_038008.1"/>
</dbReference>
<dbReference type="GO" id="GO:0003735">
    <property type="term" value="F:structural constituent of ribosome"/>
    <property type="evidence" value="ECO:0007669"/>
    <property type="project" value="InterPro"/>
</dbReference>
<dbReference type="Pfam" id="PF16320">
    <property type="entry name" value="Ribosomal_L12_N"/>
    <property type="match status" value="1"/>
</dbReference>
<dbReference type="NCBIfam" id="TIGR00855">
    <property type="entry name" value="L12"/>
    <property type="match status" value="1"/>
</dbReference>
<evidence type="ECO:0000259" key="6">
    <source>
        <dbReference type="Pfam" id="PF16320"/>
    </source>
</evidence>
<dbReference type="GO" id="GO:0009507">
    <property type="term" value="C:chloroplast"/>
    <property type="evidence" value="ECO:0007669"/>
    <property type="project" value="UniProtKB-SubCell"/>
</dbReference>
<dbReference type="SUPFAM" id="SSF48300">
    <property type="entry name" value="Ribosomal protein L7/12, oligomerisation (N-terminal) domain"/>
    <property type="match status" value="1"/>
</dbReference>
<dbReference type="AlphaFoldDB" id="A0A2U9NTD4"/>
<dbReference type="GO" id="GO:0022625">
    <property type="term" value="C:cytosolic large ribosomal subunit"/>
    <property type="evidence" value="ECO:0007669"/>
    <property type="project" value="TreeGrafter"/>
</dbReference>
<dbReference type="SUPFAM" id="SSF54736">
    <property type="entry name" value="ClpS-like"/>
    <property type="match status" value="1"/>
</dbReference>
<dbReference type="Pfam" id="PF00542">
    <property type="entry name" value="Ribosomal_L12"/>
    <property type="match status" value="1"/>
</dbReference>
<protein>
    <recommendedName>
        <fullName evidence="4">Large ribosomal subunit protein bL12c</fullName>
    </recommendedName>
</protein>
<evidence type="ECO:0000256" key="1">
    <source>
        <dbReference type="ARBA" id="ARBA00007197"/>
    </source>
</evidence>
<organism evidence="7">
    <name type="scientific">Astrosyne radiata</name>
    <dbReference type="NCBI Taxonomy" id="1158023"/>
    <lineage>
        <taxon>Eukaryota</taxon>
        <taxon>Sar</taxon>
        <taxon>Stramenopiles</taxon>
        <taxon>Ochrophyta</taxon>
        <taxon>Bacillariophyta</taxon>
        <taxon>Fragilariophyceae</taxon>
        <taxon>Fragilariophycidae</taxon>
        <taxon>Cyclophorales</taxon>
        <taxon>Cyclophoraceae</taxon>
        <taxon>Astrosyne</taxon>
    </lineage>
</organism>
<geneLocation type="chloroplast" evidence="7"/>